<dbReference type="EMBL" id="JAPDGR010000595">
    <property type="protein sequence ID" value="KAJ2988879.1"/>
    <property type="molecule type" value="Genomic_DNA"/>
</dbReference>
<comment type="caution">
    <text evidence="1">The sequence shown here is derived from an EMBL/GenBank/DDBJ whole genome shotgun (WGS) entry which is preliminary data.</text>
</comment>
<accession>A0ACC1PC80</accession>
<gene>
    <name evidence="1" type="ORF">NUW58_g3751</name>
</gene>
<reference evidence="1" key="1">
    <citation type="submission" date="2022-10" db="EMBL/GenBank/DDBJ databases">
        <title>Genome Sequence of Xylaria curta.</title>
        <authorList>
            <person name="Buettner E."/>
        </authorList>
    </citation>
    <scope>NUCLEOTIDE SEQUENCE</scope>
    <source>
        <strain evidence="1">Babe10</strain>
    </source>
</reference>
<organism evidence="1 2">
    <name type="scientific">Xylaria curta</name>
    <dbReference type="NCBI Taxonomy" id="42375"/>
    <lineage>
        <taxon>Eukaryota</taxon>
        <taxon>Fungi</taxon>
        <taxon>Dikarya</taxon>
        <taxon>Ascomycota</taxon>
        <taxon>Pezizomycotina</taxon>
        <taxon>Sordariomycetes</taxon>
        <taxon>Xylariomycetidae</taxon>
        <taxon>Xylariales</taxon>
        <taxon>Xylariaceae</taxon>
        <taxon>Xylaria</taxon>
    </lineage>
</organism>
<sequence>MKEAIWIEYGDSDGGEGIAKGFQIALGSSKHRYASSISARSSYMEPRFRKCMDRAYRAAAQQQRLLTSAPQNETDCLGYCPDFELDPRDSPAIPAVRNRAVARYLLGYFKICVQSKLAIEDRRREAHLSKGFHVTDQSSSLVIRCGVGGRRSGCELLGADEDDDHNNDDDATLELQGLTFGCSTPRDDDSTVARDAAPAPKRLKLDKHSSLRLACPFLKHNPETYHTSRACAWSGWPSVHRVKCTRCGQDFKLRSQLSDHQRSEISCPVVPQSHEGVIGEDQLQMLRSRKGQSALSEEEKWIRMYRVIFPDDDIIPSPYHELSDIPPEDPPRLAGNDSGLLEKMHDYVDREGPQLIKPGLDDLLDDARHGKLDRDKITKLAQDFAQQVIRNFKSQDTPPQPGNAIPKYSPKQSDSMSSTLGAEGSSTLGLTSPQLDAANPYHMGTSCTSQPTTLITDFGFDEHENFEFLFENLDPLSFPAGDQDLLHRPEQ</sequence>
<dbReference type="Proteomes" id="UP001143856">
    <property type="component" value="Unassembled WGS sequence"/>
</dbReference>
<evidence type="ECO:0000313" key="1">
    <source>
        <dbReference type="EMBL" id="KAJ2988879.1"/>
    </source>
</evidence>
<proteinExistence type="predicted"/>
<protein>
    <submittedName>
        <fullName evidence="1">Uncharacterized protein</fullName>
    </submittedName>
</protein>
<evidence type="ECO:0000313" key="2">
    <source>
        <dbReference type="Proteomes" id="UP001143856"/>
    </source>
</evidence>
<name>A0ACC1PC80_9PEZI</name>
<keyword evidence="2" id="KW-1185">Reference proteome</keyword>